<accession>A0ABU7U9W2</accession>
<protein>
    <submittedName>
        <fullName evidence="1">Uncharacterized protein</fullName>
    </submittedName>
</protein>
<dbReference type="EMBL" id="JAZKLI010000001">
    <property type="protein sequence ID" value="MEE9683488.1"/>
    <property type="molecule type" value="Genomic_DNA"/>
</dbReference>
<keyword evidence="2" id="KW-1185">Reference proteome</keyword>
<evidence type="ECO:0000313" key="2">
    <source>
        <dbReference type="Proteomes" id="UP001335910"/>
    </source>
</evidence>
<dbReference type="Proteomes" id="UP001335910">
    <property type="component" value="Unassembled WGS sequence"/>
</dbReference>
<reference evidence="1 2" key="1">
    <citation type="submission" date="2023-10" db="EMBL/GenBank/DDBJ databases">
        <title>Wastewater isolates of ESBL- and carbapenemase-producing Gram-negative bacteria from New Zealand.</title>
        <authorList>
            <person name="Straub C."/>
            <person name="Weaver L."/>
            <person name="Cornelius A."/>
            <person name="Mcgill E."/>
            <person name="Dyet K."/>
            <person name="White L."/>
            <person name="Pattis I."/>
        </authorList>
    </citation>
    <scope>NUCLEOTIDE SEQUENCE [LARGE SCALE GENOMIC DNA]</scope>
    <source>
        <strain evidence="1 2">ESBL35</strain>
    </source>
</reference>
<evidence type="ECO:0000313" key="1">
    <source>
        <dbReference type="EMBL" id="MEE9683488.1"/>
    </source>
</evidence>
<gene>
    <name evidence="1" type="ORF">V4839_08300</name>
</gene>
<dbReference type="RefSeq" id="WP_331389353.1">
    <property type="nucleotide sequence ID" value="NZ_JAZKLB010000001.1"/>
</dbReference>
<name>A0ABU7U9W2_LELAM</name>
<organism evidence="1 2">
    <name type="scientific">Lelliottia amnigena</name>
    <name type="common">Enterobacter amnigenus</name>
    <dbReference type="NCBI Taxonomy" id="61646"/>
    <lineage>
        <taxon>Bacteria</taxon>
        <taxon>Pseudomonadati</taxon>
        <taxon>Pseudomonadota</taxon>
        <taxon>Gammaproteobacteria</taxon>
        <taxon>Enterobacterales</taxon>
        <taxon>Enterobacteriaceae</taxon>
        <taxon>Lelliottia</taxon>
    </lineage>
</organism>
<proteinExistence type="predicted"/>
<comment type="caution">
    <text evidence="1">The sequence shown here is derived from an EMBL/GenBank/DDBJ whole genome shotgun (WGS) entry which is preliminary data.</text>
</comment>
<sequence length="75" mass="8330">MFSSSSNEFAINEVDRVIGSAVFDIIQAGVADHITPKMLIQHLTRKYVYIYETSSSVDEALAYEAAIQHLENSHG</sequence>